<dbReference type="InterPro" id="IPR036097">
    <property type="entry name" value="HisK_dim/P_sf"/>
</dbReference>
<dbReference type="SUPFAM" id="SSF47384">
    <property type="entry name" value="Homodimeric domain of signal transducing histidine kinase"/>
    <property type="match status" value="1"/>
</dbReference>
<evidence type="ECO:0000256" key="3">
    <source>
        <dbReference type="ARBA" id="ARBA00022553"/>
    </source>
</evidence>
<evidence type="ECO:0000256" key="6">
    <source>
        <dbReference type="ARBA" id="ARBA00023136"/>
    </source>
</evidence>
<dbReference type="SMART" id="SM00387">
    <property type="entry name" value="HATPase_c"/>
    <property type="match status" value="1"/>
</dbReference>
<dbReference type="InterPro" id="IPR050351">
    <property type="entry name" value="BphY/WalK/GraS-like"/>
</dbReference>
<dbReference type="PROSITE" id="PS50112">
    <property type="entry name" value="PAS"/>
    <property type="match status" value="1"/>
</dbReference>
<dbReference type="Pfam" id="PF01590">
    <property type="entry name" value="GAF"/>
    <property type="match status" value="1"/>
</dbReference>
<dbReference type="CDD" id="cd00130">
    <property type="entry name" value="PAS"/>
    <property type="match status" value="1"/>
</dbReference>
<evidence type="ECO:0000256" key="2">
    <source>
        <dbReference type="ARBA" id="ARBA00012438"/>
    </source>
</evidence>
<dbReference type="PRINTS" id="PR00344">
    <property type="entry name" value="BCTRLSENSOR"/>
</dbReference>
<keyword evidence="10" id="KW-1185">Reference proteome</keyword>
<dbReference type="Pfam" id="PF02518">
    <property type="entry name" value="HATPase_c"/>
    <property type="match status" value="1"/>
</dbReference>
<dbReference type="PANTHER" id="PTHR42878">
    <property type="entry name" value="TWO-COMPONENT HISTIDINE KINASE"/>
    <property type="match status" value="1"/>
</dbReference>
<dbReference type="Pfam" id="PF08448">
    <property type="entry name" value="PAS_4"/>
    <property type="match status" value="2"/>
</dbReference>
<dbReference type="CDD" id="cd00082">
    <property type="entry name" value="HisKA"/>
    <property type="match status" value="1"/>
</dbReference>
<dbReference type="InterPro" id="IPR036890">
    <property type="entry name" value="HATPase_C_sf"/>
</dbReference>
<dbReference type="Gene3D" id="3.30.450.40">
    <property type="match status" value="1"/>
</dbReference>
<dbReference type="NCBIfam" id="TIGR00229">
    <property type="entry name" value="sensory_box"/>
    <property type="match status" value="2"/>
</dbReference>
<evidence type="ECO:0000313" key="9">
    <source>
        <dbReference type="EMBL" id="CAG5074454.1"/>
    </source>
</evidence>
<organism evidence="9 10">
    <name type="scientific">Dyadobacter linearis</name>
    <dbReference type="NCBI Taxonomy" id="2823330"/>
    <lineage>
        <taxon>Bacteria</taxon>
        <taxon>Pseudomonadati</taxon>
        <taxon>Bacteroidota</taxon>
        <taxon>Cytophagia</taxon>
        <taxon>Cytophagales</taxon>
        <taxon>Spirosomataceae</taxon>
        <taxon>Dyadobacter</taxon>
    </lineage>
</organism>
<dbReference type="Gene3D" id="3.30.565.10">
    <property type="entry name" value="Histidine kinase-like ATPase, C-terminal domain"/>
    <property type="match status" value="1"/>
</dbReference>
<evidence type="ECO:0000256" key="4">
    <source>
        <dbReference type="ARBA" id="ARBA00022679"/>
    </source>
</evidence>
<dbReference type="SUPFAM" id="SSF55874">
    <property type="entry name" value="ATPase domain of HSP90 chaperone/DNA topoisomerase II/histidine kinase"/>
    <property type="match status" value="1"/>
</dbReference>
<dbReference type="Gene3D" id="1.10.287.130">
    <property type="match status" value="1"/>
</dbReference>
<comment type="caution">
    <text evidence="9">The sequence shown here is derived from an EMBL/GenBank/DDBJ whole genome shotgun (WGS) entry which is preliminary data.</text>
</comment>
<dbReference type="InterPro" id="IPR035965">
    <property type="entry name" value="PAS-like_dom_sf"/>
</dbReference>
<keyword evidence="4 9" id="KW-0808">Transferase</keyword>
<dbReference type="SMART" id="SM00091">
    <property type="entry name" value="PAS"/>
    <property type="match status" value="2"/>
</dbReference>
<dbReference type="InterPro" id="IPR003594">
    <property type="entry name" value="HATPase_dom"/>
</dbReference>
<dbReference type="Proteomes" id="UP000679725">
    <property type="component" value="Unassembled WGS sequence"/>
</dbReference>
<proteinExistence type="predicted"/>
<keyword evidence="3" id="KW-0597">Phosphoprotein</keyword>
<dbReference type="Pfam" id="PF00512">
    <property type="entry name" value="HisKA"/>
    <property type="match status" value="1"/>
</dbReference>
<dbReference type="PROSITE" id="PS50109">
    <property type="entry name" value="HIS_KIN"/>
    <property type="match status" value="1"/>
</dbReference>
<dbReference type="InterPro" id="IPR013656">
    <property type="entry name" value="PAS_4"/>
</dbReference>
<evidence type="ECO:0000256" key="1">
    <source>
        <dbReference type="ARBA" id="ARBA00000085"/>
    </source>
</evidence>
<dbReference type="EMBL" id="CAJRAU010000011">
    <property type="protein sequence ID" value="CAG5074454.1"/>
    <property type="molecule type" value="Genomic_DNA"/>
</dbReference>
<dbReference type="InterPro" id="IPR003018">
    <property type="entry name" value="GAF"/>
</dbReference>
<dbReference type="SMART" id="SM00065">
    <property type="entry name" value="GAF"/>
    <property type="match status" value="1"/>
</dbReference>
<feature type="domain" description="PAS" evidence="8">
    <location>
        <begin position="301"/>
        <end position="353"/>
    </location>
</feature>
<evidence type="ECO:0000256" key="5">
    <source>
        <dbReference type="ARBA" id="ARBA00022777"/>
    </source>
</evidence>
<dbReference type="Gene3D" id="3.30.450.20">
    <property type="entry name" value="PAS domain"/>
    <property type="match status" value="2"/>
</dbReference>
<dbReference type="SUPFAM" id="SSF55785">
    <property type="entry name" value="PYP-like sensor domain (PAS domain)"/>
    <property type="match status" value="2"/>
</dbReference>
<evidence type="ECO:0000259" key="8">
    <source>
        <dbReference type="PROSITE" id="PS50112"/>
    </source>
</evidence>
<dbReference type="InterPro" id="IPR004358">
    <property type="entry name" value="Sig_transdc_His_kin-like_C"/>
</dbReference>
<dbReference type="SUPFAM" id="SSF55781">
    <property type="entry name" value="GAF domain-like"/>
    <property type="match status" value="1"/>
</dbReference>
<dbReference type="GO" id="GO:0016740">
    <property type="term" value="F:transferase activity"/>
    <property type="evidence" value="ECO:0007669"/>
    <property type="project" value="UniProtKB-KW"/>
</dbReference>
<dbReference type="InterPro" id="IPR003661">
    <property type="entry name" value="HisK_dim/P_dom"/>
</dbReference>
<feature type="domain" description="Histidine kinase" evidence="7">
    <location>
        <begin position="474"/>
        <end position="703"/>
    </location>
</feature>
<protein>
    <recommendedName>
        <fullName evidence="2">histidine kinase</fullName>
        <ecNumber evidence="2">2.7.13.3</ecNumber>
    </recommendedName>
</protein>
<dbReference type="InterPro" id="IPR000014">
    <property type="entry name" value="PAS"/>
</dbReference>
<dbReference type="SMART" id="SM00388">
    <property type="entry name" value="HisKA"/>
    <property type="match status" value="1"/>
</dbReference>
<reference evidence="9 10" key="1">
    <citation type="submission" date="2021-04" db="EMBL/GenBank/DDBJ databases">
        <authorList>
            <person name="Rodrigo-Torres L."/>
            <person name="Arahal R. D."/>
            <person name="Lucena T."/>
        </authorList>
    </citation>
    <scope>NUCLEOTIDE SEQUENCE [LARGE SCALE GENOMIC DNA]</scope>
    <source>
        <strain evidence="9 10">CECT 9623</strain>
    </source>
</reference>
<evidence type="ECO:0000259" key="7">
    <source>
        <dbReference type="PROSITE" id="PS50109"/>
    </source>
</evidence>
<name>A0ABM8UXR5_9BACT</name>
<dbReference type="PANTHER" id="PTHR42878:SF15">
    <property type="entry name" value="BACTERIOPHYTOCHROME"/>
    <property type="match status" value="1"/>
</dbReference>
<sequence>MDLNNTSAGEYNRLNALRKYDILDSLPEQDYDNITYLAAQICQTPISLVSLVDDTRQWFKSNHGLNTRETPREYSFCSHAILDPNETFVVTDSRLDARFASNPLVTGNPHVIFYAGTPLIDEDGFALGSLCVIDHQPKVLTQDQLKALKILADQVVNLIKLRRRNRELSDSEAHFRSLLSQAPVAMSLFRGEDMQIDLANDLMLSYWGKDGSVIGKSLTEALPETRDQPFLGILKDVLTTGVAYTAENMPANLEINGVLGTYYFDFTYQPIRDRNGNFYAVMNIAIDVTDRFLTQQKVDLAQQQILASFEELPVAIALIDELELTFTMANPFYAQLVGRTPDQLVGKPLVIALPEIQGQGFDLILRDVITTGIPYTVLETPVDLVRNHKLETAYVDLTYQPRHQLNGKISGVLVIATDVTAQVISRQKIEMSERQYRQLSMELEDRVKLRTQELTIVNEDLIRLNNNLRQFAHIASHDLQEPLRKIQSFSSLLTKELGNEVNEKSAYILGRINASGQRMSALVKDLLAYALVDSRQQKYGLVSLNAVMADVLETLAHEIQEREAIIEIDQLGVLEGDNAQLAHLFQNLISNAIKFTPRGEKPHIHIEYLRRNKADLPFDLKLSSNTEVFHQINVRDEGIGFDVKYLDRIFQVFQRLHTQNDFEGTGIGLAICERVASNHGGVITAISSPGEGSTFCVYLPVFSE</sequence>
<evidence type="ECO:0000313" key="10">
    <source>
        <dbReference type="Proteomes" id="UP000679725"/>
    </source>
</evidence>
<dbReference type="EC" id="2.7.13.3" evidence="2"/>
<dbReference type="InterPro" id="IPR029016">
    <property type="entry name" value="GAF-like_dom_sf"/>
</dbReference>
<accession>A0ABM8UXR5</accession>
<comment type="catalytic activity">
    <reaction evidence="1">
        <text>ATP + protein L-histidine = ADP + protein N-phospho-L-histidine.</text>
        <dbReference type="EC" id="2.7.13.3"/>
    </reaction>
</comment>
<dbReference type="InterPro" id="IPR005467">
    <property type="entry name" value="His_kinase_dom"/>
</dbReference>
<keyword evidence="5" id="KW-0418">Kinase</keyword>
<gene>
    <name evidence="9" type="primary">sasA_25</name>
    <name evidence="9" type="ORF">DYBT9623_05141</name>
</gene>
<keyword evidence="6" id="KW-0472">Membrane</keyword>